<dbReference type="EMBL" id="RYZI01000329">
    <property type="protein sequence ID" value="RWA06520.1"/>
    <property type="molecule type" value="Genomic_DNA"/>
</dbReference>
<dbReference type="AlphaFoldDB" id="A0A439CWJ7"/>
<accession>A0A439CWJ7</accession>
<organism evidence="1 2">
    <name type="scientific">Xylaria grammica</name>
    <dbReference type="NCBI Taxonomy" id="363999"/>
    <lineage>
        <taxon>Eukaryota</taxon>
        <taxon>Fungi</taxon>
        <taxon>Dikarya</taxon>
        <taxon>Ascomycota</taxon>
        <taxon>Pezizomycotina</taxon>
        <taxon>Sordariomycetes</taxon>
        <taxon>Xylariomycetidae</taxon>
        <taxon>Xylariales</taxon>
        <taxon>Xylariaceae</taxon>
        <taxon>Xylaria</taxon>
    </lineage>
</organism>
<name>A0A439CWJ7_9PEZI</name>
<gene>
    <name evidence="1" type="ORF">EKO27_g8586</name>
</gene>
<comment type="caution">
    <text evidence="1">The sequence shown here is derived from an EMBL/GenBank/DDBJ whole genome shotgun (WGS) entry which is preliminary data.</text>
</comment>
<reference evidence="1 2" key="1">
    <citation type="submission" date="2018-12" db="EMBL/GenBank/DDBJ databases">
        <title>Draft genome sequence of Xylaria grammica IHI A82.</title>
        <authorList>
            <person name="Buettner E."/>
            <person name="Kellner H."/>
        </authorList>
    </citation>
    <scope>NUCLEOTIDE SEQUENCE [LARGE SCALE GENOMIC DNA]</scope>
    <source>
        <strain evidence="1 2">IHI A82</strain>
    </source>
</reference>
<dbReference type="Proteomes" id="UP000286045">
    <property type="component" value="Unassembled WGS sequence"/>
</dbReference>
<sequence>MEPAAVVGLAGSDTGDLSCRGNNEDGGDGVRVVVDLESNIMTRMATLDTREAAILSMTIRVRATLRKPDAPNPDDNDYVSGKVADSMEIGVADNVEEIMMALLVLADLVKQEQGVAFLSTAGSWQLANLSYCSAHTRTSPIAGWYERRR</sequence>
<evidence type="ECO:0000313" key="2">
    <source>
        <dbReference type="Proteomes" id="UP000286045"/>
    </source>
</evidence>
<protein>
    <submittedName>
        <fullName evidence="1">Uncharacterized protein</fullName>
    </submittedName>
</protein>
<proteinExistence type="predicted"/>
<keyword evidence="2" id="KW-1185">Reference proteome</keyword>
<evidence type="ECO:0000313" key="1">
    <source>
        <dbReference type="EMBL" id="RWA06520.1"/>
    </source>
</evidence>